<evidence type="ECO:0000256" key="1">
    <source>
        <dbReference type="SAM" id="Coils"/>
    </source>
</evidence>
<keyword evidence="1" id="KW-0175">Coiled coil</keyword>
<comment type="caution">
    <text evidence="3">The sequence shown here is derived from an EMBL/GenBank/DDBJ whole genome shotgun (WGS) entry which is preliminary data.</text>
</comment>
<feature type="signal peptide" evidence="2">
    <location>
        <begin position="1"/>
        <end position="28"/>
    </location>
</feature>
<keyword evidence="2" id="KW-0732">Signal</keyword>
<keyword evidence="4" id="KW-1185">Reference proteome</keyword>
<dbReference type="Gene3D" id="6.10.250.3150">
    <property type="match status" value="1"/>
</dbReference>
<reference evidence="3 4" key="1">
    <citation type="submission" date="2024-09" db="EMBL/GenBank/DDBJ databases">
        <authorList>
            <person name="Ruan L."/>
        </authorList>
    </citation>
    <scope>NUCLEOTIDE SEQUENCE [LARGE SCALE GENOMIC DNA]</scope>
    <source>
        <strain evidence="3 4">D33</strain>
    </source>
</reference>
<feature type="coiled-coil region" evidence="1">
    <location>
        <begin position="143"/>
        <end position="177"/>
    </location>
</feature>
<accession>A0ABV5BBR3</accession>
<protein>
    <submittedName>
        <fullName evidence="3">Coiled-coil domain-containing protein</fullName>
    </submittedName>
</protein>
<name>A0ABV5BBR3_9BACL</name>
<dbReference type="RefSeq" id="WP_375526888.1">
    <property type="nucleotide sequence ID" value="NZ_JBHILM010000023.1"/>
</dbReference>
<evidence type="ECO:0000313" key="4">
    <source>
        <dbReference type="Proteomes" id="UP001580407"/>
    </source>
</evidence>
<dbReference type="EMBL" id="JBHILM010000023">
    <property type="protein sequence ID" value="MFB5683146.1"/>
    <property type="molecule type" value="Genomic_DNA"/>
</dbReference>
<gene>
    <name evidence="3" type="ORF">ACE3NQ_19695</name>
</gene>
<proteinExistence type="predicted"/>
<feature type="chain" id="PRO_5045611922" evidence="2">
    <location>
        <begin position="29"/>
        <end position="360"/>
    </location>
</feature>
<evidence type="ECO:0000313" key="3">
    <source>
        <dbReference type="EMBL" id="MFB5683146.1"/>
    </source>
</evidence>
<organism evidence="3 4">
    <name type="scientific">Paenibacillus terreus</name>
    <dbReference type="NCBI Taxonomy" id="1387834"/>
    <lineage>
        <taxon>Bacteria</taxon>
        <taxon>Bacillati</taxon>
        <taxon>Bacillota</taxon>
        <taxon>Bacilli</taxon>
        <taxon>Bacillales</taxon>
        <taxon>Paenibacillaceae</taxon>
        <taxon>Paenibacillus</taxon>
    </lineage>
</organism>
<dbReference type="Proteomes" id="UP001580407">
    <property type="component" value="Unassembled WGS sequence"/>
</dbReference>
<sequence length="360" mass="41385">MRRKQHITIKLAAIFLCLSLWISLPVKAAAIDEQTRKILQDSLSIVEIDQEIERIGLKQTETQHKQQELQTQLSIQREQIQSHQERAGAVLRSYYMGDRDQLLSILLGAKNLGQALTLIDYYQIIISRDKDILTAYQQRYTSITELERQTAIAAAELQDMKSKLITQRTRVAALQEQVDQQVNGSSDSETLKRLIEEMTSYWENIGLYEVRRHFKALAAAMEGLPQFIQGQKGAIVTNGKKYTITIQQDEFNRFLQSRDEMFKQFGFTFEQDGITVQGKSGTMELLIKGHYTLENIPKNAIVFHVDRLVFNGLELPDTTRSNLEQQFDLGFYPQMLLPYVKATGVETLPRQLKVQLELNL</sequence>
<evidence type="ECO:0000256" key="2">
    <source>
        <dbReference type="SAM" id="SignalP"/>
    </source>
</evidence>